<dbReference type="Proteomes" id="UP000017126">
    <property type="component" value="Unassembled WGS sequence"/>
</dbReference>
<gene>
    <name evidence="2" type="ORF">O991_02506</name>
</gene>
<evidence type="ECO:0000259" key="1">
    <source>
        <dbReference type="PROSITE" id="PS50943"/>
    </source>
</evidence>
<dbReference type="AlphaFoldDB" id="A0AAV3KZV8"/>
<dbReference type="GO" id="GO:0003677">
    <property type="term" value="F:DNA binding"/>
    <property type="evidence" value="ECO:0007669"/>
    <property type="project" value="InterPro"/>
</dbReference>
<comment type="caution">
    <text evidence="2">The sequence shown here is derived from an EMBL/GenBank/DDBJ whole genome shotgun (WGS) entry which is preliminary data.</text>
</comment>
<sequence>MNKLILDVSLGDKLKTYRKIKNFTQSDVVRKAGLLGSTMSESTYSKIEQGNRNIFISDLIILKVVLGFSYDDLFGDYEKSILDLNK</sequence>
<organism evidence="2 3">
    <name type="scientific">Enterococcus faecium 10/96A</name>
    <dbReference type="NCBI Taxonomy" id="1391465"/>
    <lineage>
        <taxon>Bacteria</taxon>
        <taxon>Bacillati</taxon>
        <taxon>Bacillota</taxon>
        <taxon>Bacilli</taxon>
        <taxon>Lactobacillales</taxon>
        <taxon>Enterococcaceae</taxon>
        <taxon>Enterococcus</taxon>
    </lineage>
</organism>
<feature type="domain" description="HTH cro/C1-type" evidence="1">
    <location>
        <begin position="14"/>
        <end position="73"/>
    </location>
</feature>
<dbReference type="EMBL" id="AXOL01000069">
    <property type="protein sequence ID" value="ERT48474.1"/>
    <property type="molecule type" value="Genomic_DNA"/>
</dbReference>
<dbReference type="Pfam" id="PF13560">
    <property type="entry name" value="HTH_31"/>
    <property type="match status" value="1"/>
</dbReference>
<evidence type="ECO:0000313" key="2">
    <source>
        <dbReference type="EMBL" id="ERT48474.1"/>
    </source>
</evidence>
<dbReference type="SUPFAM" id="SSF47413">
    <property type="entry name" value="lambda repressor-like DNA-binding domains"/>
    <property type="match status" value="1"/>
</dbReference>
<proteinExistence type="predicted"/>
<dbReference type="InterPro" id="IPR010982">
    <property type="entry name" value="Lambda_DNA-bd_dom_sf"/>
</dbReference>
<accession>A0AAV3KZV8</accession>
<dbReference type="CDD" id="cd00093">
    <property type="entry name" value="HTH_XRE"/>
    <property type="match status" value="1"/>
</dbReference>
<protein>
    <recommendedName>
        <fullName evidence="1">HTH cro/C1-type domain-containing protein</fullName>
    </recommendedName>
</protein>
<dbReference type="RefSeq" id="WP_023043086.1">
    <property type="nucleotide sequence ID" value="NZ_KI518290.1"/>
</dbReference>
<name>A0AAV3KZV8_ENTFC</name>
<dbReference type="PROSITE" id="PS50943">
    <property type="entry name" value="HTH_CROC1"/>
    <property type="match status" value="1"/>
</dbReference>
<evidence type="ECO:0000313" key="3">
    <source>
        <dbReference type="Proteomes" id="UP000017126"/>
    </source>
</evidence>
<reference evidence="2 3" key="1">
    <citation type="submission" date="2013-09" db="EMBL/GenBank/DDBJ databases">
        <title>The Genome Sequence of Enterococcus faecium 10/96A.</title>
        <authorList>
            <consortium name="The Broad Institute Genome Sequencing Platform"/>
            <consortium name="The Broad Institute Genome Sequencing Center for Infectious Disease"/>
            <person name="Earl A.M."/>
            <person name="Gilmore M.S."/>
            <person name="Lebreton F."/>
            <person name="Courvalin P."/>
            <person name="Walker B."/>
            <person name="Young S.K."/>
            <person name="Zeng Q."/>
            <person name="Gargeya S."/>
            <person name="Fitzgerald M."/>
            <person name="Haas B."/>
            <person name="Abouelleil A."/>
            <person name="Alvarado L."/>
            <person name="Arachchi H.M."/>
            <person name="Berlin A.M."/>
            <person name="Chapman S.B."/>
            <person name="Dewar J."/>
            <person name="Goldberg J."/>
            <person name="Griggs A."/>
            <person name="Gujja S."/>
            <person name="Hansen M."/>
            <person name="Howarth C."/>
            <person name="Imamovic A."/>
            <person name="Larimer J."/>
            <person name="McCowan C."/>
            <person name="Murphy C."/>
            <person name="Neiman D."/>
            <person name="Pearson M."/>
            <person name="Priest M."/>
            <person name="Roberts A."/>
            <person name="Saif S."/>
            <person name="Shea T."/>
            <person name="Sisk P."/>
            <person name="Sykes S."/>
            <person name="Wortman J."/>
            <person name="Nusbaum C."/>
            <person name="Birren B."/>
        </authorList>
    </citation>
    <scope>NUCLEOTIDE SEQUENCE [LARGE SCALE GENOMIC DNA]</scope>
    <source>
        <strain evidence="2 3">10/96A</strain>
    </source>
</reference>
<dbReference type="InterPro" id="IPR001387">
    <property type="entry name" value="Cro/C1-type_HTH"/>
</dbReference>
<dbReference type="Gene3D" id="1.10.260.40">
    <property type="entry name" value="lambda repressor-like DNA-binding domains"/>
    <property type="match status" value="1"/>
</dbReference>